<evidence type="ECO:0000313" key="3">
    <source>
        <dbReference type="Proteomes" id="UP000006069"/>
    </source>
</evidence>
<dbReference type="EMBL" id="ADMD01000007">
    <property type="protein sequence ID" value="EJZ83980.1"/>
    <property type="molecule type" value="Genomic_DNA"/>
</dbReference>
<protein>
    <submittedName>
        <fullName evidence="2">SipW-cognate class signal peptide</fullName>
    </submittedName>
</protein>
<dbReference type="RefSeq" id="WP_009139699.1">
    <property type="nucleotide sequence ID" value="NZ_JH815198.1"/>
</dbReference>
<feature type="region of interest" description="Disordered" evidence="1">
    <location>
        <begin position="41"/>
        <end position="76"/>
    </location>
</feature>
<dbReference type="InterPro" id="IPR023833">
    <property type="entry name" value="Signal_pept_SipW-depend-type"/>
</dbReference>
<proteinExistence type="predicted"/>
<dbReference type="HOGENOM" id="CLU_1173830_0_0_11"/>
<dbReference type="InParanoid" id="K0Z9E2"/>
<reference evidence="2 3" key="1">
    <citation type="submission" date="2012-08" db="EMBL/GenBank/DDBJ databases">
        <title>The Genome Sequence of Slackia piriformis YIT 12062.</title>
        <authorList>
            <consortium name="The Broad Institute Genome Sequencing Platform"/>
            <person name="Earl A."/>
            <person name="Ward D."/>
            <person name="Feldgarden M."/>
            <person name="Gevers D."/>
            <person name="Morotomi M."/>
            <person name="Walker B."/>
            <person name="Young S.K."/>
            <person name="Zeng Q."/>
            <person name="Gargeya S."/>
            <person name="Fitzgerald M."/>
            <person name="Haas B."/>
            <person name="Abouelleil A."/>
            <person name="Alvarado L."/>
            <person name="Arachchi H.M."/>
            <person name="Berlin A.M."/>
            <person name="Chapman S.B."/>
            <person name="Goldberg J."/>
            <person name="Griggs A."/>
            <person name="Gujja S."/>
            <person name="Hansen M."/>
            <person name="Howarth C."/>
            <person name="Imamovic A."/>
            <person name="Larimer J."/>
            <person name="McCowen C."/>
            <person name="Montmayeur A."/>
            <person name="Murphy C."/>
            <person name="Neiman D."/>
            <person name="Pearson M."/>
            <person name="Priest M."/>
            <person name="Roberts A."/>
            <person name="Saif S."/>
            <person name="Shea T."/>
            <person name="Sisk P."/>
            <person name="Sykes S."/>
            <person name="Wortman J."/>
            <person name="Nusbaum C."/>
            <person name="Birren B."/>
        </authorList>
    </citation>
    <scope>NUCLEOTIDE SEQUENCE [LARGE SCALE GENOMIC DNA]</scope>
    <source>
        <strain evidence="2 3">YIT 12062</strain>
    </source>
</reference>
<organism evidence="2 3">
    <name type="scientific">Slackia piriformis YIT 12062</name>
    <dbReference type="NCBI Taxonomy" id="742818"/>
    <lineage>
        <taxon>Bacteria</taxon>
        <taxon>Bacillati</taxon>
        <taxon>Actinomycetota</taxon>
        <taxon>Coriobacteriia</taxon>
        <taxon>Eggerthellales</taxon>
        <taxon>Eggerthellaceae</taxon>
        <taxon>Slackia</taxon>
    </lineage>
</organism>
<gene>
    <name evidence="2" type="ORF">HMPREF9451_01506</name>
</gene>
<evidence type="ECO:0000313" key="2">
    <source>
        <dbReference type="EMBL" id="EJZ83980.1"/>
    </source>
</evidence>
<dbReference type="AlphaFoldDB" id="K0Z9E2"/>
<feature type="compositionally biased region" description="Low complexity" evidence="1">
    <location>
        <begin position="47"/>
        <end position="60"/>
    </location>
</feature>
<sequence>MENTKKKTGLIVALVLCVALAVVGGVMAWYNSQSQLTNTFTTGNIKPPTTDPDQPLTPLDPNTPPEQGGNKGQVSGNIVEDKWIPNSAITPGSVVDKNPNIGLAPESDDAYVFVYVKNNLGEGTTFAIDTAKWAPVKDNVVDDANTNDNVYKGGLFMYTNGTSDPALLVAADKGGNDVWTGELFKSVTAADNASIQDQGTIVVSAYLAGGLKDGAQLTANDAKAAAITWAAHPAGPVVK</sequence>
<accession>K0Z9E2</accession>
<dbReference type="NCBIfam" id="TIGR04088">
    <property type="entry name" value="cognate_SipW"/>
    <property type="match status" value="1"/>
</dbReference>
<dbReference type="eggNOG" id="ENOG5030TUH">
    <property type="taxonomic scope" value="Bacteria"/>
</dbReference>
<keyword evidence="3" id="KW-1185">Reference proteome</keyword>
<dbReference type="Proteomes" id="UP000006069">
    <property type="component" value="Unassembled WGS sequence"/>
</dbReference>
<evidence type="ECO:0000256" key="1">
    <source>
        <dbReference type="SAM" id="MobiDB-lite"/>
    </source>
</evidence>
<dbReference type="PATRIC" id="fig|742818.3.peg.1590"/>
<comment type="caution">
    <text evidence="2">The sequence shown here is derived from an EMBL/GenBank/DDBJ whole genome shotgun (WGS) entry which is preliminary data.</text>
</comment>
<dbReference type="OrthoDB" id="3199554at2"/>
<name>K0Z9E2_9ACTN</name>